<feature type="transmembrane region" description="Helical" evidence="2">
    <location>
        <begin position="52"/>
        <end position="72"/>
    </location>
</feature>
<evidence type="ECO:0000313" key="3">
    <source>
        <dbReference type="EMBL" id="OGZ52740.1"/>
    </source>
</evidence>
<reference evidence="3 4" key="1">
    <citation type="journal article" date="2016" name="Nat. Commun.">
        <title>Thousands of microbial genomes shed light on interconnected biogeochemical processes in an aquifer system.</title>
        <authorList>
            <person name="Anantharaman K."/>
            <person name="Brown C.T."/>
            <person name="Hug L.A."/>
            <person name="Sharon I."/>
            <person name="Castelle C.J."/>
            <person name="Probst A.J."/>
            <person name="Thomas B.C."/>
            <person name="Singh A."/>
            <person name="Wilkins M.J."/>
            <person name="Karaoz U."/>
            <person name="Brodie E.L."/>
            <person name="Williams K.H."/>
            <person name="Hubbard S.S."/>
            <person name="Banfield J.F."/>
        </authorList>
    </citation>
    <scope>NUCLEOTIDE SEQUENCE [LARGE SCALE GENOMIC DNA]</scope>
</reference>
<gene>
    <name evidence="3" type="ORF">A3B25_00905</name>
</gene>
<dbReference type="EMBL" id="MHNW01000040">
    <property type="protein sequence ID" value="OGZ52740.1"/>
    <property type="molecule type" value="Genomic_DNA"/>
</dbReference>
<accession>A0A1G2GRI1</accession>
<evidence type="ECO:0000256" key="1">
    <source>
        <dbReference type="SAM" id="MobiDB-lite"/>
    </source>
</evidence>
<keyword evidence="2" id="KW-0472">Membrane</keyword>
<organism evidence="3 4">
    <name type="scientific">Candidatus Ryanbacteria bacterium RIFCSPLOWO2_01_FULL_48_26</name>
    <dbReference type="NCBI Taxonomy" id="1802126"/>
    <lineage>
        <taxon>Bacteria</taxon>
        <taxon>Candidatus Ryaniibacteriota</taxon>
    </lineage>
</organism>
<feature type="region of interest" description="Disordered" evidence="1">
    <location>
        <begin position="112"/>
        <end position="156"/>
    </location>
</feature>
<proteinExistence type="predicted"/>
<dbReference type="Proteomes" id="UP000179106">
    <property type="component" value="Unassembled WGS sequence"/>
</dbReference>
<protein>
    <submittedName>
        <fullName evidence="3">Uncharacterized protein</fullName>
    </submittedName>
</protein>
<name>A0A1G2GRI1_9BACT</name>
<evidence type="ECO:0000256" key="2">
    <source>
        <dbReference type="SAM" id="Phobius"/>
    </source>
</evidence>
<feature type="compositionally biased region" description="Polar residues" evidence="1">
    <location>
        <begin position="129"/>
        <end position="151"/>
    </location>
</feature>
<keyword evidence="2" id="KW-1133">Transmembrane helix</keyword>
<evidence type="ECO:0000313" key="4">
    <source>
        <dbReference type="Proteomes" id="UP000179106"/>
    </source>
</evidence>
<comment type="caution">
    <text evidence="3">The sequence shown here is derived from an EMBL/GenBank/DDBJ whole genome shotgun (WGS) entry which is preliminary data.</text>
</comment>
<dbReference type="STRING" id="1802126.A3B25_00905"/>
<sequence>MEEDIIKQLKKLQGIEADKRFTEQSRVLIIGARKQKSIWGVILKNVELGTSFALAGILVITILGGFSAWRFLSPLKLSNLDTTGLKAEAQAVDIQIQLTNLRYDEIAGAVESTTPSAESKNAPVKIWAGNTSRGQQKETGTLATSSPSSEVLSIDEALEKLSE</sequence>
<dbReference type="AlphaFoldDB" id="A0A1G2GRI1"/>
<keyword evidence="2" id="KW-0812">Transmembrane</keyword>